<proteinExistence type="predicted"/>
<protein>
    <submittedName>
        <fullName evidence="4">Uncharacterized protein</fullName>
    </submittedName>
</protein>
<dbReference type="OrthoDB" id="10256233at2759"/>
<comment type="caution">
    <text evidence="4">The sequence shown here is derived from an EMBL/GenBank/DDBJ whole genome shotgun (WGS) entry which is preliminary data.</text>
</comment>
<dbReference type="EMBL" id="BNCP01000078">
    <property type="protein sequence ID" value="GIL92493.1"/>
    <property type="molecule type" value="Genomic_DNA"/>
</dbReference>
<feature type="transmembrane region" description="Helical" evidence="2">
    <location>
        <begin position="12"/>
        <end position="33"/>
    </location>
</feature>
<accession>A0A8J4LZL1</accession>
<keyword evidence="2" id="KW-0472">Membrane</keyword>
<keyword evidence="2" id="KW-0812">Transmembrane</keyword>
<sequence>MPAGVEPSPDEIVVVLAQVAFIALALAAIVFATRAAQGSFDKKQVEPQARPQGAESLRQRLKTLSDRSQFHRAAAAVSAVGADGAGAGAAGQSSAWQRGDSHDLNFVRGPSSPPYQYAALQPADGGGGTVTVLTAAAAALRHRRHVPTSPSTSSDPSSCTASGLSSTASMAPLSAASTGSNSSGATTSTWAWQDQTPDRSRSLNGQHLHYRQQGGGSDRGAGCGTLQHKCSDSLLETCRVFASVPHETITSTRQVLAAFNYDYSALRRRESSYVAGTSAWRARTGL</sequence>
<evidence type="ECO:0000256" key="2">
    <source>
        <dbReference type="SAM" id="Phobius"/>
    </source>
</evidence>
<name>A0A8J4LZL1_9CHLO</name>
<evidence type="ECO:0000313" key="4">
    <source>
        <dbReference type="EMBL" id="GIM16735.1"/>
    </source>
</evidence>
<gene>
    <name evidence="3" type="ORF">Vretifemale_19957</name>
    <name evidence="4" type="ORF">Vretimale_19321</name>
</gene>
<dbReference type="AlphaFoldDB" id="A0A8J4LZL1"/>
<dbReference type="EMBL" id="BNCQ01000084">
    <property type="protein sequence ID" value="GIM16735.1"/>
    <property type="molecule type" value="Genomic_DNA"/>
</dbReference>
<dbReference type="Proteomes" id="UP000747110">
    <property type="component" value="Unassembled WGS sequence"/>
</dbReference>
<feature type="compositionally biased region" description="Low complexity" evidence="1">
    <location>
        <begin position="174"/>
        <end position="192"/>
    </location>
</feature>
<keyword evidence="2" id="KW-1133">Transmembrane helix</keyword>
<organism evidence="4 5">
    <name type="scientific">Volvox reticuliferus</name>
    <dbReference type="NCBI Taxonomy" id="1737510"/>
    <lineage>
        <taxon>Eukaryota</taxon>
        <taxon>Viridiplantae</taxon>
        <taxon>Chlorophyta</taxon>
        <taxon>core chlorophytes</taxon>
        <taxon>Chlorophyceae</taxon>
        <taxon>CS clade</taxon>
        <taxon>Chlamydomonadales</taxon>
        <taxon>Volvocaceae</taxon>
        <taxon>Volvox</taxon>
    </lineage>
</organism>
<evidence type="ECO:0000313" key="5">
    <source>
        <dbReference type="Proteomes" id="UP000722791"/>
    </source>
</evidence>
<evidence type="ECO:0000256" key="1">
    <source>
        <dbReference type="SAM" id="MobiDB-lite"/>
    </source>
</evidence>
<evidence type="ECO:0000313" key="3">
    <source>
        <dbReference type="EMBL" id="GIL92493.1"/>
    </source>
</evidence>
<dbReference type="Proteomes" id="UP000722791">
    <property type="component" value="Unassembled WGS sequence"/>
</dbReference>
<evidence type="ECO:0000313" key="6">
    <source>
        <dbReference type="Proteomes" id="UP000747110"/>
    </source>
</evidence>
<keyword evidence="6" id="KW-1185">Reference proteome</keyword>
<reference evidence="4" key="1">
    <citation type="journal article" date="2021" name="Proc. Natl. Acad. Sci. U.S.A.">
        <title>Three genomes in the algal genus Volvox reveal the fate of a haploid sex-determining region after a transition to homothallism.</title>
        <authorList>
            <person name="Yamamoto K."/>
            <person name="Hamaji T."/>
            <person name="Kawai-Toyooka H."/>
            <person name="Matsuzaki R."/>
            <person name="Takahashi F."/>
            <person name="Nishimura Y."/>
            <person name="Kawachi M."/>
            <person name="Noguchi H."/>
            <person name="Minakuchi Y."/>
            <person name="Umen J.G."/>
            <person name="Toyoda A."/>
            <person name="Nozaki H."/>
        </authorList>
    </citation>
    <scope>NUCLEOTIDE SEQUENCE</scope>
    <source>
        <strain evidence="4">NIES-3785</strain>
        <strain evidence="3">NIES-3786</strain>
    </source>
</reference>
<feature type="region of interest" description="Disordered" evidence="1">
    <location>
        <begin position="141"/>
        <end position="202"/>
    </location>
</feature>
<feature type="compositionally biased region" description="Low complexity" evidence="1">
    <location>
        <begin position="147"/>
        <end position="162"/>
    </location>
</feature>